<dbReference type="Pfam" id="PF07727">
    <property type="entry name" value="RVT_2"/>
    <property type="match status" value="1"/>
</dbReference>
<comment type="caution">
    <text evidence="3">The sequence shown here is derived from an EMBL/GenBank/DDBJ whole genome shotgun (WGS) entry which is preliminary data.</text>
</comment>
<dbReference type="PANTHER" id="PTHR11439">
    <property type="entry name" value="GAG-POL-RELATED RETROTRANSPOSON"/>
    <property type="match status" value="1"/>
</dbReference>
<proteinExistence type="predicted"/>
<dbReference type="InterPro" id="IPR043502">
    <property type="entry name" value="DNA/RNA_pol_sf"/>
</dbReference>
<dbReference type="AlphaFoldDB" id="A0A371F059"/>
<dbReference type="GO" id="GO:0003676">
    <property type="term" value="F:nucleic acid binding"/>
    <property type="evidence" value="ECO:0007669"/>
    <property type="project" value="InterPro"/>
</dbReference>
<dbReference type="SUPFAM" id="SSF56672">
    <property type="entry name" value="DNA/RNA polymerases"/>
    <property type="match status" value="1"/>
</dbReference>
<evidence type="ECO:0000313" key="4">
    <source>
        <dbReference type="Proteomes" id="UP000257109"/>
    </source>
</evidence>
<feature type="domain" description="Reverse transcriptase Ty1/copia-type" evidence="2">
    <location>
        <begin position="683"/>
        <end position="753"/>
    </location>
</feature>
<dbReference type="Proteomes" id="UP000257109">
    <property type="component" value="Unassembled WGS sequence"/>
</dbReference>
<gene>
    <name evidence="3" type="primary">GIP</name>
    <name evidence="3" type="ORF">CR513_48994</name>
</gene>
<dbReference type="OrthoDB" id="1738684at2759"/>
<dbReference type="CDD" id="cd09272">
    <property type="entry name" value="RNase_HI_RT_Ty1"/>
    <property type="match status" value="1"/>
</dbReference>
<organism evidence="3 4">
    <name type="scientific">Mucuna pruriens</name>
    <name type="common">Velvet bean</name>
    <name type="synonym">Dolichos pruriens</name>
    <dbReference type="NCBI Taxonomy" id="157652"/>
    <lineage>
        <taxon>Eukaryota</taxon>
        <taxon>Viridiplantae</taxon>
        <taxon>Streptophyta</taxon>
        <taxon>Embryophyta</taxon>
        <taxon>Tracheophyta</taxon>
        <taxon>Spermatophyta</taxon>
        <taxon>Magnoliopsida</taxon>
        <taxon>eudicotyledons</taxon>
        <taxon>Gunneridae</taxon>
        <taxon>Pentapetalae</taxon>
        <taxon>rosids</taxon>
        <taxon>fabids</taxon>
        <taxon>Fabales</taxon>
        <taxon>Fabaceae</taxon>
        <taxon>Papilionoideae</taxon>
        <taxon>50 kb inversion clade</taxon>
        <taxon>NPAAA clade</taxon>
        <taxon>indigoferoid/millettioid clade</taxon>
        <taxon>Phaseoleae</taxon>
        <taxon>Mucuna</taxon>
    </lineage>
</organism>
<protein>
    <submittedName>
        <fullName evidence="3">Copia protein</fullName>
    </submittedName>
</protein>
<reference evidence="3" key="1">
    <citation type="submission" date="2018-05" db="EMBL/GenBank/DDBJ databases">
        <title>Draft genome of Mucuna pruriens seed.</title>
        <authorList>
            <person name="Nnadi N.E."/>
            <person name="Vos R."/>
            <person name="Hasami M.H."/>
            <person name="Devisetty U.K."/>
            <person name="Aguiy J.C."/>
        </authorList>
    </citation>
    <scope>NUCLEOTIDE SEQUENCE [LARGE SCALE GENOMIC DNA]</scope>
    <source>
        <strain evidence="3">JCA_2017</strain>
    </source>
</reference>
<dbReference type="InterPro" id="IPR013103">
    <property type="entry name" value="RVT_2"/>
</dbReference>
<keyword evidence="4" id="KW-1185">Reference proteome</keyword>
<dbReference type="PANTHER" id="PTHR11439:SF440">
    <property type="entry name" value="INTEGRASE CATALYTIC DOMAIN-CONTAINING PROTEIN"/>
    <property type="match status" value="1"/>
</dbReference>
<feature type="compositionally biased region" description="Basic residues" evidence="1">
    <location>
        <begin position="179"/>
        <end position="199"/>
    </location>
</feature>
<dbReference type="Gene3D" id="3.30.420.10">
    <property type="entry name" value="Ribonuclease H-like superfamily/Ribonuclease H"/>
    <property type="match status" value="1"/>
</dbReference>
<evidence type="ECO:0000259" key="2">
    <source>
        <dbReference type="Pfam" id="PF07727"/>
    </source>
</evidence>
<sequence>MLQKMTNPNRKDWSRLLEDALWAHRIAYRTSLGTSPYRIVFDKACHLPVVKQCNLAYDQVGEQRKFQLQELDELCLEAYENSWIYKKEFQVSQKGLLFNAHLKLIAGKLCSRWDGPFVITNVNGHRIKLFQEGLAPTPSNMETISLMDSVAIRGLPNSVLKSLVLFFKMKRKAVETRSCNKKKERNKCKKTKEKSKKQQPKVISCDENTTHNCRIRSEKKKKRKAGKGKERRGVRTVPRKLQCLGDTPYTGKTTPHCSTLLYGVEGETNQGLVIPVTWDVECIYKLKNLRGLKEYFPKGELYHSRASFDAKLISVQQESRPRSNNHVEQLRLASQSGIQVSSIQLNYPVTLGEVCSASYARCGSRAERSKVARGDHFFCHRTLVDLILNVLANKGEPSPPTMAIVVEDESIEITTCLRLIWNVNVSERTRADLIVEMEYEHSNSSKGVEGETSQGLVIPVTWDVEYIYKLKNLRGLKEYFPKRELYHSRASFDVCRSLNYLECGEGRIELNPSRVPTQVQQPHRAAQLAIQSKRPGQRHVTHGEAFNASYTRALLIVVEFKPNLHTFPSIFSLVPPSSRWYTILHWCFSRLRKHRLRIKRPKVVRGDRLACHCILVDLILSALANRDYLSVQHQSFIVVIDAIETPTSIQEALKDENWVQAMKDEMEALEKNSTWEIVDRPKDKRVTCGINYEETFFPIAKMKTVRVIISLTTHFGWNLQQFDVKNAFLHGDLEEEVYMEIPPRSYSHSEKNKNQDDHTFFIKHSPNGKLTLLLVYVDDMIVIGDDKIEKLTLKEKLATQFEMKELGKLKYFLGVEVEYSKQGVPIEQNHRIGCEKSPIIKKFQYPRLVGKLIYLSHTSPDIAYVVSVLKESLGKELLFIKEGTLSMEIYTDADYAKSVMNRRSTSGYCMFLGGNLVTWRSKKQNVVARSTIEAEFRAMAQGICEGLWMKIILDDLKVKYEGPIKLFCDNNSTMSIAHNPIQHDRTKHIEIDRHFIKEKLDNGCIVTTHVAIGLQVADVFTKGLPATRFQELNGKLGMIDIHLPT</sequence>
<name>A0A371F059_MUCPR</name>
<evidence type="ECO:0000256" key="1">
    <source>
        <dbReference type="SAM" id="MobiDB-lite"/>
    </source>
</evidence>
<feature type="region of interest" description="Disordered" evidence="1">
    <location>
        <begin position="178"/>
        <end position="235"/>
    </location>
</feature>
<dbReference type="EMBL" id="QJKJ01011254">
    <property type="protein sequence ID" value="RDX71634.1"/>
    <property type="molecule type" value="Genomic_DNA"/>
</dbReference>
<feature type="compositionally biased region" description="Basic residues" evidence="1">
    <location>
        <begin position="213"/>
        <end position="226"/>
    </location>
</feature>
<dbReference type="InterPro" id="IPR036397">
    <property type="entry name" value="RNaseH_sf"/>
</dbReference>
<feature type="non-terminal residue" evidence="3">
    <location>
        <position position="1"/>
    </location>
</feature>
<evidence type="ECO:0000313" key="3">
    <source>
        <dbReference type="EMBL" id="RDX71634.1"/>
    </source>
</evidence>
<accession>A0A371F059</accession>